<dbReference type="PANTHER" id="PTHR10992:SF1086">
    <property type="entry name" value="AB HYDROLASE-1 DOMAIN-CONTAINING PROTEIN"/>
    <property type="match status" value="1"/>
</dbReference>
<dbReference type="RefSeq" id="WP_114464454.1">
    <property type="nucleotide sequence ID" value="NZ_QPIW01000043.1"/>
</dbReference>
<gene>
    <name evidence="2" type="ORF">DVG78_28695</name>
</gene>
<evidence type="ECO:0000313" key="2">
    <source>
        <dbReference type="EMBL" id="RDB02428.1"/>
    </source>
</evidence>
<accession>A0A369HYJ8</accession>
<dbReference type="AlphaFoldDB" id="A0A369HYJ8"/>
<dbReference type="Proteomes" id="UP000253141">
    <property type="component" value="Unassembled WGS sequence"/>
</dbReference>
<evidence type="ECO:0000313" key="3">
    <source>
        <dbReference type="Proteomes" id="UP000253141"/>
    </source>
</evidence>
<proteinExistence type="predicted"/>
<feature type="domain" description="AB hydrolase-1" evidence="1">
    <location>
        <begin position="10"/>
        <end position="238"/>
    </location>
</feature>
<dbReference type="GO" id="GO:0080032">
    <property type="term" value="F:methyl jasmonate esterase activity"/>
    <property type="evidence" value="ECO:0007669"/>
    <property type="project" value="TreeGrafter"/>
</dbReference>
<comment type="caution">
    <text evidence="2">The sequence shown here is derived from an EMBL/GenBank/DDBJ whole genome shotgun (WGS) entry which is preliminary data.</text>
</comment>
<dbReference type="SUPFAM" id="SSF53474">
    <property type="entry name" value="alpha/beta-Hydrolases"/>
    <property type="match status" value="1"/>
</dbReference>
<dbReference type="PANTHER" id="PTHR10992">
    <property type="entry name" value="METHYLESTERASE FAMILY MEMBER"/>
    <property type="match status" value="1"/>
</dbReference>
<dbReference type="InterPro" id="IPR045889">
    <property type="entry name" value="MES/HNL"/>
</dbReference>
<evidence type="ECO:0000259" key="1">
    <source>
        <dbReference type="Pfam" id="PF12697"/>
    </source>
</evidence>
<dbReference type="InterPro" id="IPR029058">
    <property type="entry name" value="AB_hydrolase_fold"/>
</dbReference>
<dbReference type="GO" id="GO:0080030">
    <property type="term" value="F:methyl indole-3-acetate esterase activity"/>
    <property type="evidence" value="ECO:0007669"/>
    <property type="project" value="TreeGrafter"/>
</dbReference>
<keyword evidence="3" id="KW-1185">Reference proteome</keyword>
<dbReference type="InterPro" id="IPR000073">
    <property type="entry name" value="AB_hydrolase_1"/>
</dbReference>
<name>A0A369HYJ8_9BACT</name>
<dbReference type="Gene3D" id="3.40.50.1820">
    <property type="entry name" value="alpha/beta hydrolase"/>
    <property type="match status" value="1"/>
</dbReference>
<organism evidence="2 3">
    <name type="scientific">Runella aurantiaca</name>
    <dbReference type="NCBI Taxonomy" id="2282308"/>
    <lineage>
        <taxon>Bacteria</taxon>
        <taxon>Pseudomonadati</taxon>
        <taxon>Bacteroidota</taxon>
        <taxon>Cytophagia</taxon>
        <taxon>Cytophagales</taxon>
        <taxon>Spirosomataceae</taxon>
        <taxon>Runella</taxon>
    </lineage>
</organism>
<dbReference type="EMBL" id="QPIW01000043">
    <property type="protein sequence ID" value="RDB02428.1"/>
    <property type="molecule type" value="Genomic_DNA"/>
</dbReference>
<dbReference type="OrthoDB" id="9112061at2"/>
<reference evidence="2 3" key="1">
    <citation type="submission" date="2018-07" db="EMBL/GenBank/DDBJ databases">
        <title>Genome analysis of Runella aurantiaca.</title>
        <authorList>
            <person name="Yang X."/>
        </authorList>
    </citation>
    <scope>NUCLEOTIDE SEQUENCE [LARGE SCALE GENOMIC DNA]</scope>
    <source>
        <strain evidence="2 3">YX9</strain>
    </source>
</reference>
<dbReference type="Pfam" id="PF12697">
    <property type="entry name" value="Abhydrolase_6"/>
    <property type="match status" value="1"/>
</dbReference>
<keyword evidence="2" id="KW-0378">Hydrolase</keyword>
<protein>
    <submittedName>
        <fullName evidence="2">Alpha/beta fold hydrolase</fullName>
    </submittedName>
</protein>
<sequence>MDNHSKPKHFVFVPGSFHASWCWYKMQPLLDKDGNTSKAIDLPAHGQDTTPISMVTLDSYVDAVCKVLDKYNEPVVLVGHSRAGIVISSVAERMPDKIDKLVYLCAFLIPNEEPMVATALTDSASLMVSNLIFNEQEGWHIPKNEIYKDAFYNDCSEEDIYLGSSLLTKEPNAPVGTPLNLSDEKYGKVKKVYIHTTLDNTITHGLQKKMVERLPVDKTFELPSGHSPFLSQPKLLADILLNL</sequence>